<dbReference type="GO" id="GO:0030975">
    <property type="term" value="F:thiamine binding"/>
    <property type="evidence" value="ECO:0007669"/>
    <property type="project" value="InterPro"/>
</dbReference>
<organism evidence="7 8">
    <name type="scientific">Mesorhizobium denitrificans</name>
    <dbReference type="NCBI Taxonomy" id="2294114"/>
    <lineage>
        <taxon>Bacteria</taxon>
        <taxon>Pseudomonadati</taxon>
        <taxon>Pseudomonadota</taxon>
        <taxon>Alphaproteobacteria</taxon>
        <taxon>Hyphomicrobiales</taxon>
        <taxon>Phyllobacteriaceae</taxon>
        <taxon>Mesorhizobium</taxon>
    </lineage>
</organism>
<evidence type="ECO:0000313" key="8">
    <source>
        <dbReference type="Proteomes" id="UP000262379"/>
    </source>
</evidence>
<evidence type="ECO:0000256" key="2">
    <source>
        <dbReference type="ARBA" id="ARBA00008520"/>
    </source>
</evidence>
<name>A0A371XEU3_9HYPH</name>
<dbReference type="CDD" id="cd13545">
    <property type="entry name" value="PBP2_TbpA"/>
    <property type="match status" value="1"/>
</dbReference>
<dbReference type="NCBIfam" id="TIGR01276">
    <property type="entry name" value="thiB"/>
    <property type="match status" value="1"/>
</dbReference>
<comment type="similarity">
    <text evidence="2">Belongs to the bacterial solute-binding protein 1 family.</text>
</comment>
<dbReference type="NCBIfam" id="TIGR01254">
    <property type="entry name" value="sfuA"/>
    <property type="match status" value="1"/>
</dbReference>
<feature type="chain" id="PRO_5016802644" evidence="6">
    <location>
        <begin position="22"/>
        <end position="331"/>
    </location>
</feature>
<keyword evidence="4 6" id="KW-0732">Signal</keyword>
<evidence type="ECO:0000256" key="1">
    <source>
        <dbReference type="ARBA" id="ARBA00004418"/>
    </source>
</evidence>
<sequence length="331" mass="36197">MRHLFASVSTAVLLFAAPVSAADKLTVYTYESFTAEWGPGPQVEKAFEAQCNCDLEFVSVADGVALLNRLKLEGKATKADIVLGLDTNLTAEAKSTGLFAPHGKIGELTVPGGWNDDTFVPYDYGYFSVVYNKDKLPNPPKSLKELVEGNSSEKIIIEDPRTSTPGLALVLWMRSVYGDKAGEAWAKLKGRVLTVTPGWSEAYGLFTKGEAPMVLSYTTSPAYHLIAEKVDTYKATVFQEGNYMQVEVAGVTNTGAQNPLAEKFMSFMTSTAFQDVIPETNWMFPAAKTSKPLNPAFGTLPQPVKPLLFAPDIVERNRKAWTDEWLSVMGQ</sequence>
<feature type="signal peptide" evidence="6">
    <location>
        <begin position="1"/>
        <end position="21"/>
    </location>
</feature>
<evidence type="ECO:0000256" key="6">
    <source>
        <dbReference type="SAM" id="SignalP"/>
    </source>
</evidence>
<dbReference type="RefSeq" id="WP_116623570.1">
    <property type="nucleotide sequence ID" value="NZ_QURN01000006.1"/>
</dbReference>
<dbReference type="AlphaFoldDB" id="A0A371XEU3"/>
<keyword evidence="8" id="KW-1185">Reference proteome</keyword>
<keyword evidence="5" id="KW-0574">Periplasm</keyword>
<dbReference type="EMBL" id="QURN01000006">
    <property type="protein sequence ID" value="RFC67736.1"/>
    <property type="molecule type" value="Genomic_DNA"/>
</dbReference>
<evidence type="ECO:0000256" key="4">
    <source>
        <dbReference type="ARBA" id="ARBA00022729"/>
    </source>
</evidence>
<evidence type="ECO:0000256" key="3">
    <source>
        <dbReference type="ARBA" id="ARBA00022448"/>
    </source>
</evidence>
<dbReference type="InterPro" id="IPR005948">
    <property type="entry name" value="ThiB-like"/>
</dbReference>
<proteinExistence type="inferred from homology"/>
<dbReference type="Proteomes" id="UP000262379">
    <property type="component" value="Unassembled WGS sequence"/>
</dbReference>
<gene>
    <name evidence="7" type="ORF">DY251_09045</name>
</gene>
<dbReference type="GO" id="GO:0015888">
    <property type="term" value="P:thiamine transport"/>
    <property type="evidence" value="ECO:0007669"/>
    <property type="project" value="InterPro"/>
</dbReference>
<dbReference type="GO" id="GO:0030976">
    <property type="term" value="F:thiamine pyrophosphate binding"/>
    <property type="evidence" value="ECO:0007669"/>
    <property type="project" value="TreeGrafter"/>
</dbReference>
<comment type="caution">
    <text evidence="7">The sequence shown here is derived from an EMBL/GenBank/DDBJ whole genome shotgun (WGS) entry which is preliminary data.</text>
</comment>
<comment type="subcellular location">
    <subcellularLocation>
        <location evidence="1">Periplasm</location>
    </subcellularLocation>
</comment>
<protein>
    <submittedName>
        <fullName evidence="7">Thiamine ABC transporter substrate binding subunit</fullName>
    </submittedName>
</protein>
<evidence type="ECO:0000313" key="7">
    <source>
        <dbReference type="EMBL" id="RFC67736.1"/>
    </source>
</evidence>
<dbReference type="PANTHER" id="PTHR30006">
    <property type="entry name" value="THIAMINE-BINDING PERIPLASMIC PROTEIN-RELATED"/>
    <property type="match status" value="1"/>
</dbReference>
<dbReference type="PANTHER" id="PTHR30006:SF3">
    <property type="entry name" value="THIAMINE-BINDING PERIPLASMIC PROTEIN"/>
    <property type="match status" value="1"/>
</dbReference>
<dbReference type="GO" id="GO:0030288">
    <property type="term" value="C:outer membrane-bounded periplasmic space"/>
    <property type="evidence" value="ECO:0007669"/>
    <property type="project" value="InterPro"/>
</dbReference>
<dbReference type="Gene3D" id="3.40.190.10">
    <property type="entry name" value="Periplasmic binding protein-like II"/>
    <property type="match status" value="2"/>
</dbReference>
<dbReference type="SUPFAM" id="SSF53850">
    <property type="entry name" value="Periplasmic binding protein-like II"/>
    <property type="match status" value="1"/>
</dbReference>
<keyword evidence="3" id="KW-0813">Transport</keyword>
<reference evidence="8" key="1">
    <citation type="submission" date="2018-08" db="EMBL/GenBank/DDBJ databases">
        <authorList>
            <person name="Im W.T."/>
        </authorList>
    </citation>
    <scope>NUCLEOTIDE SEQUENCE [LARGE SCALE GENOMIC DNA]</scope>
    <source>
        <strain evidence="8">LA-28</strain>
    </source>
</reference>
<dbReference type="InterPro" id="IPR005967">
    <property type="entry name" value="ThiB"/>
</dbReference>
<dbReference type="Pfam" id="PF13343">
    <property type="entry name" value="SBP_bac_6"/>
    <property type="match status" value="1"/>
</dbReference>
<evidence type="ECO:0000256" key="5">
    <source>
        <dbReference type="ARBA" id="ARBA00022764"/>
    </source>
</evidence>
<accession>A0A371XEU3</accession>